<evidence type="ECO:0000313" key="1">
    <source>
        <dbReference type="EMBL" id="MBI6874661.1"/>
    </source>
</evidence>
<evidence type="ECO:0000313" key="2">
    <source>
        <dbReference type="Proteomes" id="UP000622687"/>
    </source>
</evidence>
<protein>
    <submittedName>
        <fullName evidence="1">Uncharacterized protein</fullName>
    </submittedName>
</protein>
<keyword evidence="2" id="KW-1185">Reference proteome</keyword>
<comment type="caution">
    <text evidence="1">The sequence shown here is derived from an EMBL/GenBank/DDBJ whole genome shotgun (WGS) entry which is preliminary data.</text>
</comment>
<organism evidence="1 2">
    <name type="scientific">Clostridium aciditolerans</name>
    <dbReference type="NCBI Taxonomy" id="339861"/>
    <lineage>
        <taxon>Bacteria</taxon>
        <taxon>Bacillati</taxon>
        <taxon>Bacillota</taxon>
        <taxon>Clostridia</taxon>
        <taxon>Eubacteriales</taxon>
        <taxon>Clostridiaceae</taxon>
        <taxon>Clostridium</taxon>
    </lineage>
</organism>
<dbReference type="Proteomes" id="UP000622687">
    <property type="component" value="Unassembled WGS sequence"/>
</dbReference>
<dbReference type="AlphaFoldDB" id="A0A934I463"/>
<accession>A0A934I463</accession>
<sequence length="58" mass="6899">MGIDYYRRISRIEAISNSHNYCDYMKKDNNETRKATTIKNNVSFINVLKEKINEVNNK</sequence>
<proteinExistence type="predicted"/>
<dbReference type="EMBL" id="JAEEGB010000030">
    <property type="protein sequence ID" value="MBI6874661.1"/>
    <property type="molecule type" value="Genomic_DNA"/>
</dbReference>
<gene>
    <name evidence="1" type="ORF">I6U51_18490</name>
</gene>
<reference evidence="1" key="1">
    <citation type="submission" date="2020-12" db="EMBL/GenBank/DDBJ databases">
        <title>Clostridium thailandense sp. nov., a novel acetogenic bacterium isolated from peat land soil in Thailand.</title>
        <authorList>
            <person name="Chaikitkaew S."/>
            <person name="Birkeland N.K."/>
        </authorList>
    </citation>
    <scope>NUCLEOTIDE SEQUENCE</scope>
    <source>
        <strain evidence="1">DSM 17425</strain>
    </source>
</reference>
<dbReference type="RefSeq" id="WP_211144046.1">
    <property type="nucleotide sequence ID" value="NZ_JAEEGB010000030.1"/>
</dbReference>
<name>A0A934I463_9CLOT</name>